<proteinExistence type="predicted"/>
<dbReference type="GO" id="GO:0003964">
    <property type="term" value="F:RNA-directed DNA polymerase activity"/>
    <property type="evidence" value="ECO:0007669"/>
    <property type="project" value="UniProtKB-KW"/>
</dbReference>
<dbReference type="EMBL" id="CACRXK020001630">
    <property type="protein sequence ID" value="CAB3990264.1"/>
    <property type="molecule type" value="Genomic_DNA"/>
</dbReference>
<comment type="caution">
    <text evidence="2">The sequence shown here is derived from an EMBL/GenBank/DDBJ whole genome shotgun (WGS) entry which is preliminary data.</text>
</comment>
<organism evidence="2 3">
    <name type="scientific">Paramuricea clavata</name>
    <name type="common">Red gorgonian</name>
    <name type="synonym">Violescent sea-whip</name>
    <dbReference type="NCBI Taxonomy" id="317549"/>
    <lineage>
        <taxon>Eukaryota</taxon>
        <taxon>Metazoa</taxon>
        <taxon>Cnidaria</taxon>
        <taxon>Anthozoa</taxon>
        <taxon>Octocorallia</taxon>
        <taxon>Malacalcyonacea</taxon>
        <taxon>Plexauridae</taxon>
        <taxon>Paramuricea</taxon>
    </lineage>
</organism>
<keyword evidence="3" id="KW-1185">Reference proteome</keyword>
<gene>
    <name evidence="2" type="ORF">PACLA_8A082916</name>
</gene>
<name>A0A7D9HT75_PARCT</name>
<feature type="domain" description="Endonuclease/exonuclease/phosphatase" evidence="1">
    <location>
        <begin position="42"/>
        <end position="180"/>
    </location>
</feature>
<dbReference type="Proteomes" id="UP001152795">
    <property type="component" value="Unassembled WGS sequence"/>
</dbReference>
<reference evidence="2" key="1">
    <citation type="submission" date="2020-04" db="EMBL/GenBank/DDBJ databases">
        <authorList>
            <person name="Alioto T."/>
            <person name="Alioto T."/>
            <person name="Gomez Garrido J."/>
        </authorList>
    </citation>
    <scope>NUCLEOTIDE SEQUENCE</scope>
    <source>
        <strain evidence="2">A484AB</strain>
    </source>
</reference>
<dbReference type="AlphaFoldDB" id="A0A7D9HT75"/>
<feature type="non-terminal residue" evidence="2">
    <location>
        <position position="188"/>
    </location>
</feature>
<dbReference type="PANTHER" id="PTHR33776">
    <property type="entry name" value="ENDO/EXONUCLEASE/PHOSPHATASE DOMAIN-CONTAINING PROTEIN"/>
    <property type="match status" value="1"/>
</dbReference>
<keyword evidence="2" id="KW-0808">Transferase</keyword>
<accession>A0A7D9HT75</accession>
<dbReference type="OrthoDB" id="5986507at2759"/>
<dbReference type="PANTHER" id="PTHR33776:SF4">
    <property type="entry name" value="ENDONUCLEASE_EXONUCLEASE_PHOSPHATASE DOMAIN-CONTAINING PROTEIN"/>
    <property type="match status" value="1"/>
</dbReference>
<sequence>MAKERVMAMKRNTSELTNVSLGMGTHIEFERIGIYEHLSPRYQFEYVPTPLSAGGVGMYVNSELHYKVLEKTTNEAFQALWIEIQCENKKNIICGVFYRQHNSPGRFQNYFDESLERFGSLNKPVYILGDFNINLLRIETCSYAHNFLLTMQSYGFSPTIDKPTRVHKDSATLIDNILINKTNGSVQS</sequence>
<evidence type="ECO:0000259" key="1">
    <source>
        <dbReference type="Pfam" id="PF03372"/>
    </source>
</evidence>
<dbReference type="Gene3D" id="3.60.10.10">
    <property type="entry name" value="Endonuclease/exonuclease/phosphatase"/>
    <property type="match status" value="1"/>
</dbReference>
<keyword evidence="2" id="KW-0548">Nucleotidyltransferase</keyword>
<dbReference type="Pfam" id="PF03372">
    <property type="entry name" value="Exo_endo_phos"/>
    <property type="match status" value="1"/>
</dbReference>
<dbReference type="SUPFAM" id="SSF56219">
    <property type="entry name" value="DNase I-like"/>
    <property type="match status" value="1"/>
</dbReference>
<dbReference type="InterPro" id="IPR036691">
    <property type="entry name" value="Endo/exonu/phosph_ase_sf"/>
</dbReference>
<dbReference type="InterPro" id="IPR005135">
    <property type="entry name" value="Endo/exonuclease/phosphatase"/>
</dbReference>
<protein>
    <submittedName>
        <fullName evidence="2">RNA-directed DNA polymerase from mobile element jockey-like</fullName>
    </submittedName>
</protein>
<evidence type="ECO:0000313" key="2">
    <source>
        <dbReference type="EMBL" id="CAB3990264.1"/>
    </source>
</evidence>
<evidence type="ECO:0000313" key="3">
    <source>
        <dbReference type="Proteomes" id="UP001152795"/>
    </source>
</evidence>
<keyword evidence="2" id="KW-0695">RNA-directed DNA polymerase</keyword>